<dbReference type="PROSITE" id="PS50405">
    <property type="entry name" value="GST_CTER"/>
    <property type="match status" value="1"/>
</dbReference>
<dbReference type="Pfam" id="PF13417">
    <property type="entry name" value="GST_N_3"/>
    <property type="match status" value="1"/>
</dbReference>
<keyword evidence="2" id="KW-0808">Transferase</keyword>
<evidence type="ECO:0000313" key="6">
    <source>
        <dbReference type="Proteomes" id="UP001166585"/>
    </source>
</evidence>
<feature type="domain" description="GST C-terminal" evidence="4">
    <location>
        <begin position="89"/>
        <end position="219"/>
    </location>
</feature>
<dbReference type="Gene3D" id="3.40.30.10">
    <property type="entry name" value="Glutaredoxin"/>
    <property type="match status" value="1"/>
</dbReference>
<evidence type="ECO:0000259" key="4">
    <source>
        <dbReference type="PROSITE" id="PS50405"/>
    </source>
</evidence>
<dbReference type="SUPFAM" id="SSF47616">
    <property type="entry name" value="GST C-terminal domain-like"/>
    <property type="match status" value="1"/>
</dbReference>
<dbReference type="SUPFAM" id="SSF52833">
    <property type="entry name" value="Thioredoxin-like"/>
    <property type="match status" value="1"/>
</dbReference>
<sequence length="219" mass="23728">MTGTPRLFGATYSVYVRIARLALAEKGVAHELVPVDPFAPGGPSPDYLRRQPFGRIPAFEHEDFRLYETGAITRYVDEAFAGPPLQPAGPRERARCNQIIGLADAYAYRALVWGVYVEQVEKPARGESTNDAALATAVAQASTCLAALTDLMGEGPWLAGPHLSLADLHLAPMVAYFRLAPQGAAMMDRFPALAAWWSRMAARPSMALTRFDAEPVPAS</sequence>
<accession>A0ABS5R324</accession>
<dbReference type="InterPro" id="IPR040079">
    <property type="entry name" value="Glutathione_S-Trfase"/>
</dbReference>
<dbReference type="PANTHER" id="PTHR43900:SF3">
    <property type="entry name" value="GLUTATHIONE S-TRANSFERASE RHO"/>
    <property type="match status" value="1"/>
</dbReference>
<reference evidence="5" key="1">
    <citation type="submission" date="2021-05" db="EMBL/GenBank/DDBJ databases">
        <authorList>
            <person name="Sun Q."/>
            <person name="Inoue M."/>
        </authorList>
    </citation>
    <scope>NUCLEOTIDE SEQUENCE</scope>
    <source>
        <strain evidence="5">VKM B-3255</strain>
    </source>
</reference>
<dbReference type="CDD" id="cd00299">
    <property type="entry name" value="GST_C_family"/>
    <property type="match status" value="1"/>
</dbReference>
<protein>
    <recommendedName>
        <fullName evidence="1">glutathione transferase</fullName>
        <ecNumber evidence="1">2.5.1.18</ecNumber>
    </recommendedName>
</protein>
<dbReference type="Gene3D" id="1.20.1050.10">
    <property type="match status" value="1"/>
</dbReference>
<evidence type="ECO:0000313" key="5">
    <source>
        <dbReference type="EMBL" id="MBS9476058.1"/>
    </source>
</evidence>
<dbReference type="Proteomes" id="UP001166585">
    <property type="component" value="Unassembled WGS sequence"/>
</dbReference>
<dbReference type="SFLD" id="SFLDG00358">
    <property type="entry name" value="Main_(cytGST)"/>
    <property type="match status" value="1"/>
</dbReference>
<feature type="domain" description="GST N-terminal" evidence="3">
    <location>
        <begin position="3"/>
        <end position="84"/>
    </location>
</feature>
<keyword evidence="6" id="KW-1185">Reference proteome</keyword>
<dbReference type="InterPro" id="IPR004045">
    <property type="entry name" value="Glutathione_S-Trfase_N"/>
</dbReference>
<proteinExistence type="predicted"/>
<dbReference type="RefSeq" id="WP_213753907.1">
    <property type="nucleotide sequence ID" value="NZ_JAHCQH010000012.1"/>
</dbReference>
<dbReference type="Pfam" id="PF13410">
    <property type="entry name" value="GST_C_2"/>
    <property type="match status" value="1"/>
</dbReference>
<dbReference type="SFLD" id="SFLDS00019">
    <property type="entry name" value="Glutathione_Transferase_(cytos"/>
    <property type="match status" value="1"/>
</dbReference>
<evidence type="ECO:0000259" key="3">
    <source>
        <dbReference type="PROSITE" id="PS50404"/>
    </source>
</evidence>
<dbReference type="EC" id="2.5.1.18" evidence="1"/>
<organism evidence="5 6">
    <name type="scientific">Ancylobacter radicis</name>
    <dbReference type="NCBI Taxonomy" id="2836179"/>
    <lineage>
        <taxon>Bacteria</taxon>
        <taxon>Pseudomonadati</taxon>
        <taxon>Pseudomonadota</taxon>
        <taxon>Alphaproteobacteria</taxon>
        <taxon>Hyphomicrobiales</taxon>
        <taxon>Xanthobacteraceae</taxon>
        <taxon>Ancylobacter</taxon>
    </lineage>
</organism>
<name>A0ABS5R324_9HYPH</name>
<evidence type="ECO:0000256" key="2">
    <source>
        <dbReference type="ARBA" id="ARBA00022679"/>
    </source>
</evidence>
<dbReference type="InterPro" id="IPR010987">
    <property type="entry name" value="Glutathione-S-Trfase_C-like"/>
</dbReference>
<evidence type="ECO:0000256" key="1">
    <source>
        <dbReference type="ARBA" id="ARBA00012452"/>
    </source>
</evidence>
<dbReference type="InterPro" id="IPR036282">
    <property type="entry name" value="Glutathione-S-Trfase_C_sf"/>
</dbReference>
<dbReference type="EMBL" id="JAHCQH010000012">
    <property type="protein sequence ID" value="MBS9476058.1"/>
    <property type="molecule type" value="Genomic_DNA"/>
</dbReference>
<dbReference type="InterPro" id="IPR036249">
    <property type="entry name" value="Thioredoxin-like_sf"/>
</dbReference>
<dbReference type="PROSITE" id="PS50404">
    <property type="entry name" value="GST_NTER"/>
    <property type="match status" value="1"/>
</dbReference>
<gene>
    <name evidence="5" type="ORF">KIP89_02940</name>
</gene>
<comment type="caution">
    <text evidence="5">The sequence shown here is derived from an EMBL/GenBank/DDBJ whole genome shotgun (WGS) entry which is preliminary data.</text>
</comment>
<dbReference type="PANTHER" id="PTHR43900">
    <property type="entry name" value="GLUTATHIONE S-TRANSFERASE RHO"/>
    <property type="match status" value="1"/>
</dbReference>